<organism evidence="1 2">
    <name type="scientific">Taxus chinensis</name>
    <name type="common">Chinese yew</name>
    <name type="synonym">Taxus wallichiana var. chinensis</name>
    <dbReference type="NCBI Taxonomy" id="29808"/>
    <lineage>
        <taxon>Eukaryota</taxon>
        <taxon>Viridiplantae</taxon>
        <taxon>Streptophyta</taxon>
        <taxon>Embryophyta</taxon>
        <taxon>Tracheophyta</taxon>
        <taxon>Spermatophyta</taxon>
        <taxon>Pinopsida</taxon>
        <taxon>Pinidae</taxon>
        <taxon>Conifers II</taxon>
        <taxon>Cupressales</taxon>
        <taxon>Taxaceae</taxon>
        <taxon>Taxus</taxon>
    </lineage>
</organism>
<name>A0AA38FZP6_TAXCH</name>
<feature type="non-terminal residue" evidence="1">
    <location>
        <position position="50"/>
    </location>
</feature>
<keyword evidence="2" id="KW-1185">Reference proteome</keyword>
<reference evidence="1 2" key="1">
    <citation type="journal article" date="2021" name="Nat. Plants">
        <title>The Taxus genome provides insights into paclitaxel biosynthesis.</title>
        <authorList>
            <person name="Xiong X."/>
            <person name="Gou J."/>
            <person name="Liao Q."/>
            <person name="Li Y."/>
            <person name="Zhou Q."/>
            <person name="Bi G."/>
            <person name="Li C."/>
            <person name="Du R."/>
            <person name="Wang X."/>
            <person name="Sun T."/>
            <person name="Guo L."/>
            <person name="Liang H."/>
            <person name="Lu P."/>
            <person name="Wu Y."/>
            <person name="Zhang Z."/>
            <person name="Ro D.K."/>
            <person name="Shang Y."/>
            <person name="Huang S."/>
            <person name="Yan J."/>
        </authorList>
    </citation>
    <scope>NUCLEOTIDE SEQUENCE [LARGE SCALE GENOMIC DNA]</scope>
    <source>
        <strain evidence="1">Ta-2019</strain>
    </source>
</reference>
<feature type="non-terminal residue" evidence="1">
    <location>
        <position position="1"/>
    </location>
</feature>
<evidence type="ECO:0000313" key="2">
    <source>
        <dbReference type="Proteomes" id="UP000824469"/>
    </source>
</evidence>
<proteinExistence type="predicted"/>
<dbReference type="AlphaFoldDB" id="A0AA38FZP6"/>
<dbReference type="EMBL" id="JAHRHJ020000005">
    <property type="protein sequence ID" value="KAH9313569.1"/>
    <property type="molecule type" value="Genomic_DNA"/>
</dbReference>
<dbReference type="Proteomes" id="UP000824469">
    <property type="component" value="Unassembled WGS sequence"/>
</dbReference>
<sequence>LQIMGEDMLLDLCTTAKIEELAAKLCYEKGDREMTIADLDDPACRVSSRL</sequence>
<comment type="caution">
    <text evidence="1">The sequence shown here is derived from an EMBL/GenBank/DDBJ whole genome shotgun (WGS) entry which is preliminary data.</text>
</comment>
<accession>A0AA38FZP6</accession>
<evidence type="ECO:0000313" key="1">
    <source>
        <dbReference type="EMBL" id="KAH9313569.1"/>
    </source>
</evidence>
<protein>
    <submittedName>
        <fullName evidence="1">Uncharacterized protein</fullName>
    </submittedName>
</protein>
<gene>
    <name evidence="1" type="ORF">KI387_022196</name>
</gene>